<sequence length="370" mass="45250">MNYSQYKIYIIKRVEQLGAKLLRDDKDIDFGLINRDNQRSIYDFLMNEGFVCFFQTKKKMNFKKFKFSKLIDIDVDMDINTDYLKQFFFDIDIKKDFERAYFLNPQMYQVAMNTVRYFMLLRAYDKKYHHFLISHRKEIVRNNFFLDKLTKNPFRREVDFDSFLKITKRDILTILKFLKFHYIIYIFFKKVRNSLFKRGRRLIAFVGVDGSGKSTIIKILSKELGYKSVYLGDRSIKFTSLYQNRYLKPFSFLIQFFEKFFRVFYLRFFSKGGEYILCDRYYFYEDNKKDSRLKSKLYNLLYNKIFIKPEKVFVLWNDPTIILSRKKEVSLKEIEEFNQKIEKLPFKNIIKIKNDDLDETLNQILKEISR</sequence>
<reference evidence="1" key="1">
    <citation type="submission" date="2016-10" db="EMBL/GenBank/DDBJ databases">
        <authorList>
            <person name="de Groot N.N."/>
        </authorList>
    </citation>
    <scope>NUCLEOTIDE SEQUENCE</scope>
</reference>
<name>A0A1W1BNC9_9ZZZZ</name>
<dbReference type="Gene3D" id="3.40.50.300">
    <property type="entry name" value="P-loop containing nucleotide triphosphate hydrolases"/>
    <property type="match status" value="1"/>
</dbReference>
<gene>
    <name evidence="1" type="ORF">MNB_SM-7-641</name>
</gene>
<accession>A0A1W1BNC9</accession>
<organism evidence="1">
    <name type="scientific">hydrothermal vent metagenome</name>
    <dbReference type="NCBI Taxonomy" id="652676"/>
    <lineage>
        <taxon>unclassified sequences</taxon>
        <taxon>metagenomes</taxon>
        <taxon>ecological metagenomes</taxon>
    </lineage>
</organism>
<dbReference type="InterPro" id="IPR027417">
    <property type="entry name" value="P-loop_NTPase"/>
</dbReference>
<dbReference type="AlphaFoldDB" id="A0A1W1BNC9"/>
<proteinExistence type="predicted"/>
<dbReference type="SUPFAM" id="SSF52540">
    <property type="entry name" value="P-loop containing nucleoside triphosphate hydrolases"/>
    <property type="match status" value="1"/>
</dbReference>
<evidence type="ECO:0000313" key="1">
    <source>
        <dbReference type="EMBL" id="SFV55006.1"/>
    </source>
</evidence>
<evidence type="ECO:0008006" key="2">
    <source>
        <dbReference type="Google" id="ProtNLM"/>
    </source>
</evidence>
<dbReference type="EMBL" id="FPHB01000028">
    <property type="protein sequence ID" value="SFV55006.1"/>
    <property type="molecule type" value="Genomic_DNA"/>
</dbReference>
<protein>
    <recommendedName>
        <fullName evidence="2">Thymidylate kinase-like domain-containing protein</fullName>
    </recommendedName>
</protein>